<protein>
    <submittedName>
        <fullName evidence="1">Uncharacterized protein</fullName>
    </submittedName>
</protein>
<evidence type="ECO:0000313" key="1">
    <source>
        <dbReference type="EMBL" id="KAH3737731.1"/>
    </source>
</evidence>
<keyword evidence="2" id="KW-1185">Reference proteome</keyword>
<comment type="caution">
    <text evidence="1">The sequence shown here is derived from an EMBL/GenBank/DDBJ whole genome shotgun (WGS) entry which is preliminary data.</text>
</comment>
<organism evidence="1 2">
    <name type="scientific">Dreissena polymorpha</name>
    <name type="common">Zebra mussel</name>
    <name type="synonym">Mytilus polymorpha</name>
    <dbReference type="NCBI Taxonomy" id="45954"/>
    <lineage>
        <taxon>Eukaryota</taxon>
        <taxon>Metazoa</taxon>
        <taxon>Spiralia</taxon>
        <taxon>Lophotrochozoa</taxon>
        <taxon>Mollusca</taxon>
        <taxon>Bivalvia</taxon>
        <taxon>Autobranchia</taxon>
        <taxon>Heteroconchia</taxon>
        <taxon>Euheterodonta</taxon>
        <taxon>Imparidentia</taxon>
        <taxon>Neoheterodontei</taxon>
        <taxon>Myida</taxon>
        <taxon>Dreissenoidea</taxon>
        <taxon>Dreissenidae</taxon>
        <taxon>Dreissena</taxon>
    </lineage>
</organism>
<name>A0A9D4D227_DREPO</name>
<proteinExistence type="predicted"/>
<dbReference type="AlphaFoldDB" id="A0A9D4D227"/>
<dbReference type="EMBL" id="JAIWYP010000011">
    <property type="protein sequence ID" value="KAH3737731.1"/>
    <property type="molecule type" value="Genomic_DNA"/>
</dbReference>
<accession>A0A9D4D227</accession>
<sequence length="252" mass="27313">MNAVRKTGALPECYRYSPGLRRGITGDNRALPGSDAGIDTVSAGGVTVYRGSAGTLPAFIGALLATTGAMPGRCRLSPGHYRRQPGLDRSQSGSVFTEEDITYTPPMYSDKHPTVEPFDITENGIRKLLLYLNPITEQGPDGQSPSSTPRLEARFGPSNIHEGRQLLQSISLASVCCKTMEHVIHSQVMKHLNTMVSSLTVRMVSGKDVPAKAARSGISQSCHIRQERLRDDNQRMPNDRLPGIAIPANLAY</sequence>
<reference evidence="1" key="1">
    <citation type="journal article" date="2019" name="bioRxiv">
        <title>The Genome of the Zebra Mussel, Dreissena polymorpha: A Resource for Invasive Species Research.</title>
        <authorList>
            <person name="McCartney M.A."/>
            <person name="Auch B."/>
            <person name="Kono T."/>
            <person name="Mallez S."/>
            <person name="Zhang Y."/>
            <person name="Obille A."/>
            <person name="Becker A."/>
            <person name="Abrahante J.E."/>
            <person name="Garbe J."/>
            <person name="Badalamenti J.P."/>
            <person name="Herman A."/>
            <person name="Mangelson H."/>
            <person name="Liachko I."/>
            <person name="Sullivan S."/>
            <person name="Sone E.D."/>
            <person name="Koren S."/>
            <person name="Silverstein K.A.T."/>
            <person name="Beckman K.B."/>
            <person name="Gohl D.M."/>
        </authorList>
    </citation>
    <scope>NUCLEOTIDE SEQUENCE</scope>
    <source>
        <strain evidence="1">Duluth1</strain>
        <tissue evidence="1">Whole animal</tissue>
    </source>
</reference>
<reference evidence="1" key="2">
    <citation type="submission" date="2020-11" db="EMBL/GenBank/DDBJ databases">
        <authorList>
            <person name="McCartney M.A."/>
            <person name="Auch B."/>
            <person name="Kono T."/>
            <person name="Mallez S."/>
            <person name="Becker A."/>
            <person name="Gohl D.M."/>
            <person name="Silverstein K.A.T."/>
            <person name="Koren S."/>
            <person name="Bechman K.B."/>
            <person name="Herman A."/>
            <person name="Abrahante J.E."/>
            <person name="Garbe J."/>
        </authorList>
    </citation>
    <scope>NUCLEOTIDE SEQUENCE</scope>
    <source>
        <strain evidence="1">Duluth1</strain>
        <tissue evidence="1">Whole animal</tissue>
    </source>
</reference>
<evidence type="ECO:0000313" key="2">
    <source>
        <dbReference type="Proteomes" id="UP000828390"/>
    </source>
</evidence>
<dbReference type="Proteomes" id="UP000828390">
    <property type="component" value="Unassembled WGS sequence"/>
</dbReference>
<gene>
    <name evidence="1" type="ORF">DPMN_044324</name>
</gene>